<sequence>MIDEPIYNFVRLLHQVPFMDRFLIVYSNLFQPWHLVGFMAVILIILFFKNKKLSLITMTWAIVTLLLGIGLKYFIHRARPVEYISGFSFPSLHTLTIVVAAVVFLTLMRKRYWHYIAYLMIFIMMVSRIYVHAHYFSDTVGAVLFGYLMLHVAQHFIAKYQLDVPFTSRLESPWQRDT</sequence>
<feature type="transmembrane region" description="Helical" evidence="1">
    <location>
        <begin position="115"/>
        <end position="133"/>
    </location>
</feature>
<dbReference type="RefSeq" id="WP_023014895.1">
    <property type="nucleotide sequence ID" value="NZ_AXDY01000001.1"/>
</dbReference>
<dbReference type="SUPFAM" id="SSF48317">
    <property type="entry name" value="Acid phosphatase/Vanadium-dependent haloperoxidase"/>
    <property type="match status" value="1"/>
</dbReference>
<dbReference type="InterPro" id="IPR036938">
    <property type="entry name" value="PAP2/HPO_sf"/>
</dbReference>
<dbReference type="InterPro" id="IPR000326">
    <property type="entry name" value="PAP2/HPO"/>
</dbReference>
<dbReference type="EMBL" id="AXDY01000001">
    <property type="protein sequence ID" value="ERS94744.1"/>
    <property type="molecule type" value="Genomic_DNA"/>
</dbReference>
<feature type="transmembrane region" description="Helical" evidence="1">
    <location>
        <begin position="139"/>
        <end position="158"/>
    </location>
</feature>
<protein>
    <recommendedName>
        <fullName evidence="2">Phosphatidic acid phosphatase type 2/haloperoxidase domain-containing protein</fullName>
    </recommendedName>
</protein>
<dbReference type="SMART" id="SM00014">
    <property type="entry name" value="acidPPc"/>
    <property type="match status" value="1"/>
</dbReference>
<comment type="caution">
    <text evidence="3">The sequence shown here is derived from an EMBL/GenBank/DDBJ whole genome shotgun (WGS) entry which is preliminary data.</text>
</comment>
<evidence type="ECO:0000313" key="3">
    <source>
        <dbReference type="EMBL" id="ERS94744.1"/>
    </source>
</evidence>
<dbReference type="GeneID" id="77332715"/>
<gene>
    <name evidence="3" type="ORF">SSIM_01225</name>
</gene>
<dbReference type="Pfam" id="PF01569">
    <property type="entry name" value="PAP2"/>
    <property type="match status" value="1"/>
</dbReference>
<proteinExistence type="predicted"/>
<feature type="transmembrane region" description="Helical" evidence="1">
    <location>
        <begin position="55"/>
        <end position="75"/>
    </location>
</feature>
<keyword evidence="1" id="KW-0812">Transmembrane</keyword>
<dbReference type="PANTHER" id="PTHR14969">
    <property type="entry name" value="SPHINGOSINE-1-PHOSPHATE PHOSPHOHYDROLASE"/>
    <property type="match status" value="1"/>
</dbReference>
<evidence type="ECO:0000256" key="1">
    <source>
        <dbReference type="SAM" id="Phobius"/>
    </source>
</evidence>
<keyword evidence="1" id="KW-0472">Membrane</keyword>
<keyword evidence="4" id="KW-1185">Reference proteome</keyword>
<organism evidence="3 4">
    <name type="scientific">Staphylococcus simulans UMC-CNS-990</name>
    <dbReference type="NCBI Taxonomy" id="1405498"/>
    <lineage>
        <taxon>Bacteria</taxon>
        <taxon>Bacillati</taxon>
        <taxon>Bacillota</taxon>
        <taxon>Bacilli</taxon>
        <taxon>Bacillales</taxon>
        <taxon>Staphylococcaceae</taxon>
        <taxon>Staphylococcus</taxon>
    </lineage>
</organism>
<dbReference type="Gene3D" id="1.20.144.10">
    <property type="entry name" value="Phosphatidic acid phosphatase type 2/haloperoxidase"/>
    <property type="match status" value="1"/>
</dbReference>
<feature type="transmembrane region" description="Helical" evidence="1">
    <location>
        <begin position="29"/>
        <end position="48"/>
    </location>
</feature>
<name>A0ABP2YXD0_STASI</name>
<evidence type="ECO:0000259" key="2">
    <source>
        <dbReference type="SMART" id="SM00014"/>
    </source>
</evidence>
<dbReference type="PANTHER" id="PTHR14969:SF13">
    <property type="entry name" value="AT30094P"/>
    <property type="match status" value="1"/>
</dbReference>
<reference evidence="3 4" key="1">
    <citation type="journal article" date="2013" name="Genome Announc.">
        <title>Draft Genome Sequence of Staphylococcus simulans UMC-CNS-990, Isolated from a Case of Chronic Bovine Mastitis.</title>
        <authorList>
            <person name="Calcutt M.J."/>
            <person name="Foecking M.F."/>
            <person name="Hsieh H.Y."/>
            <person name="Perry J."/>
            <person name="Stewart G.C."/>
            <person name="Middleton J.R."/>
        </authorList>
    </citation>
    <scope>NUCLEOTIDE SEQUENCE [LARGE SCALE GENOMIC DNA]</scope>
    <source>
        <strain evidence="3 4">UMC-CNS-990</strain>
    </source>
</reference>
<accession>A0ABP2YXD0</accession>
<evidence type="ECO:0000313" key="4">
    <source>
        <dbReference type="Proteomes" id="UP000017131"/>
    </source>
</evidence>
<keyword evidence="1" id="KW-1133">Transmembrane helix</keyword>
<feature type="transmembrane region" description="Helical" evidence="1">
    <location>
        <begin position="87"/>
        <end position="108"/>
    </location>
</feature>
<dbReference type="Proteomes" id="UP000017131">
    <property type="component" value="Unassembled WGS sequence"/>
</dbReference>
<feature type="domain" description="Phosphatidic acid phosphatase type 2/haloperoxidase" evidence="2">
    <location>
        <begin position="54"/>
        <end position="154"/>
    </location>
</feature>